<reference evidence="1 2" key="1">
    <citation type="submission" date="2015-10" db="EMBL/GenBank/DDBJ databases">
        <title>Genome analyses suggest a sexual origin of heterokaryosis in a supposedly ancient asexual fungus.</title>
        <authorList>
            <person name="Ropars J."/>
            <person name="Sedzielewska K."/>
            <person name="Noel J."/>
            <person name="Charron P."/>
            <person name="Farinelli L."/>
            <person name="Marton T."/>
            <person name="Kruger M."/>
            <person name="Pelin A."/>
            <person name="Brachmann A."/>
            <person name="Corradi N."/>
        </authorList>
    </citation>
    <scope>NUCLEOTIDE SEQUENCE [LARGE SCALE GENOMIC DNA]</scope>
    <source>
        <strain evidence="1 2">A4</strain>
    </source>
</reference>
<evidence type="ECO:0000313" key="2">
    <source>
        <dbReference type="Proteomes" id="UP000234323"/>
    </source>
</evidence>
<comment type="caution">
    <text evidence="1">The sequence shown here is derived from an EMBL/GenBank/DDBJ whole genome shotgun (WGS) entry which is preliminary data.</text>
</comment>
<sequence length="240" mass="26869">MDIDDDGEALTEESGILISSGDIAPEEQRVAYVNIHLSLQTWHQVSVHTSEVQRPTCDEKIETEGSAQRNALGKSERDWEEGVEELLSDMVPELPIPAVSEIMEEASESATSIFLRLSDKIGSAKTKNKDASRGLIYSYFDFGEAVFKRYKELKLKHGKDGSQALVKSETLKQIINLGFSLILRNFDESGPGDKIIRLIRVMCFIPVTTAKFGRNYKTDMFANPARIIKTDGLQIWPELS</sequence>
<dbReference type="VEuPathDB" id="FungiDB:RhiirFUN_020346"/>
<dbReference type="VEuPathDB" id="FungiDB:FUN_013138"/>
<dbReference type="Proteomes" id="UP000234323">
    <property type="component" value="Unassembled WGS sequence"/>
</dbReference>
<name>A0A2I1H482_9GLOM</name>
<evidence type="ECO:0000313" key="1">
    <source>
        <dbReference type="EMBL" id="PKY53676.1"/>
    </source>
</evidence>
<proteinExistence type="predicted"/>
<protein>
    <submittedName>
        <fullName evidence="1">Uncharacterized protein</fullName>
    </submittedName>
</protein>
<keyword evidence="2" id="KW-1185">Reference proteome</keyword>
<accession>A0A2I1H482</accession>
<dbReference type="EMBL" id="LLXI01001439">
    <property type="protein sequence ID" value="PKY53676.1"/>
    <property type="molecule type" value="Genomic_DNA"/>
</dbReference>
<dbReference type="VEuPathDB" id="FungiDB:RhiirA1_429627"/>
<gene>
    <name evidence="1" type="ORF">RhiirA4_499431</name>
</gene>
<organism evidence="1 2">
    <name type="scientific">Rhizophagus irregularis</name>
    <dbReference type="NCBI Taxonomy" id="588596"/>
    <lineage>
        <taxon>Eukaryota</taxon>
        <taxon>Fungi</taxon>
        <taxon>Fungi incertae sedis</taxon>
        <taxon>Mucoromycota</taxon>
        <taxon>Glomeromycotina</taxon>
        <taxon>Glomeromycetes</taxon>
        <taxon>Glomerales</taxon>
        <taxon>Glomeraceae</taxon>
        <taxon>Rhizophagus</taxon>
    </lineage>
</organism>
<dbReference type="AlphaFoldDB" id="A0A2I1H482"/>